<dbReference type="Gene3D" id="3.40.50.1820">
    <property type="entry name" value="alpha/beta hydrolase"/>
    <property type="match status" value="1"/>
</dbReference>
<accession>A0ABQ3IAB1</accession>
<evidence type="ECO:0000259" key="2">
    <source>
        <dbReference type="Pfam" id="PF20434"/>
    </source>
</evidence>
<dbReference type="InterPro" id="IPR049492">
    <property type="entry name" value="BD-FAE-like_dom"/>
</dbReference>
<dbReference type="PANTHER" id="PTHR22946">
    <property type="entry name" value="DIENELACTONE HYDROLASE DOMAIN-CONTAINING PROTEIN-RELATED"/>
    <property type="match status" value="1"/>
</dbReference>
<gene>
    <name evidence="3" type="ORF">GCM10011340_20590</name>
</gene>
<dbReference type="EMBL" id="BNAG01000003">
    <property type="protein sequence ID" value="GHE65372.1"/>
    <property type="molecule type" value="Genomic_DNA"/>
</dbReference>
<dbReference type="Proteomes" id="UP000658258">
    <property type="component" value="Unassembled WGS sequence"/>
</dbReference>
<proteinExistence type="predicted"/>
<dbReference type="InterPro" id="IPR029058">
    <property type="entry name" value="AB_hydrolase_fold"/>
</dbReference>
<evidence type="ECO:0000313" key="3">
    <source>
        <dbReference type="EMBL" id="GHE65372.1"/>
    </source>
</evidence>
<reference evidence="4" key="1">
    <citation type="journal article" date="2019" name="Int. J. Syst. Evol. Microbiol.">
        <title>The Global Catalogue of Microorganisms (GCM) 10K type strain sequencing project: providing services to taxonomists for standard genome sequencing and annotation.</title>
        <authorList>
            <consortium name="The Broad Institute Genomics Platform"/>
            <consortium name="The Broad Institute Genome Sequencing Center for Infectious Disease"/>
            <person name="Wu L."/>
            <person name="Ma J."/>
        </authorList>
    </citation>
    <scope>NUCLEOTIDE SEQUENCE [LARGE SCALE GENOMIC DNA]</scope>
    <source>
        <strain evidence="4">CGMCC 1.15111</strain>
    </source>
</reference>
<name>A0ABQ3IAB1_9BACT</name>
<keyword evidence="4" id="KW-1185">Reference proteome</keyword>
<dbReference type="RefSeq" id="WP_189630177.1">
    <property type="nucleotide sequence ID" value="NZ_BNAG01000003.1"/>
</dbReference>
<evidence type="ECO:0000313" key="4">
    <source>
        <dbReference type="Proteomes" id="UP000658258"/>
    </source>
</evidence>
<comment type="caution">
    <text evidence="3">The sequence shown here is derived from an EMBL/GenBank/DDBJ whole genome shotgun (WGS) entry which is preliminary data.</text>
</comment>
<dbReference type="InterPro" id="IPR050261">
    <property type="entry name" value="FrsA_esterase"/>
</dbReference>
<feature type="domain" description="BD-FAE-like" evidence="2">
    <location>
        <begin position="94"/>
        <end position="241"/>
    </location>
</feature>
<dbReference type="PANTHER" id="PTHR22946:SF9">
    <property type="entry name" value="POLYKETIDE TRANSFERASE AF380"/>
    <property type="match status" value="1"/>
</dbReference>
<sequence length="285" mass="32780">MEVQELTKKELLIEGSLNQKPITADITYLNNGIAKPIILFAHGFKGFKDWGPWSLLSEKAALEGFCFLKFNFSYNGVTPENLNEITDKEAFGYNNFSREIEDIDRLLTYLELTLSKEIQNLDLNRIYLIGHSRGGGISIIKAAEDARIKKLATWASVHDFASRFTEAELTYWKTHGVVYVKNSRTGEDYPMYYQFAEDFSRNGDRFLIARAMEKVWQPMLIIHGTNDETVNINAAFQLHQWKPESKLFILNKANHTFGARHPHMDKSLPQDLELALEKTLTFFSD</sequence>
<protein>
    <recommendedName>
        <fullName evidence="2">BD-FAE-like domain-containing protein</fullName>
    </recommendedName>
</protein>
<organism evidence="3 4">
    <name type="scientific">Roseivirga thermotolerans</name>
    <dbReference type="NCBI Taxonomy" id="1758176"/>
    <lineage>
        <taxon>Bacteria</taxon>
        <taxon>Pseudomonadati</taxon>
        <taxon>Bacteroidota</taxon>
        <taxon>Cytophagia</taxon>
        <taxon>Cytophagales</taxon>
        <taxon>Roseivirgaceae</taxon>
        <taxon>Roseivirga</taxon>
    </lineage>
</organism>
<dbReference type="SUPFAM" id="SSF53474">
    <property type="entry name" value="alpha/beta-Hydrolases"/>
    <property type="match status" value="1"/>
</dbReference>
<dbReference type="Pfam" id="PF20434">
    <property type="entry name" value="BD-FAE"/>
    <property type="match status" value="1"/>
</dbReference>
<evidence type="ECO:0000256" key="1">
    <source>
        <dbReference type="ARBA" id="ARBA00022801"/>
    </source>
</evidence>
<keyword evidence="1" id="KW-0378">Hydrolase</keyword>